<evidence type="ECO:0000313" key="7">
    <source>
        <dbReference type="Proteomes" id="UP000683360"/>
    </source>
</evidence>
<dbReference type="Gene3D" id="2.40.10.500">
    <property type="match status" value="1"/>
</dbReference>
<keyword evidence="1" id="KW-0677">Repeat</keyword>
<feature type="coiled-coil region" evidence="4">
    <location>
        <begin position="600"/>
        <end position="627"/>
    </location>
</feature>
<evidence type="ECO:0000256" key="3">
    <source>
        <dbReference type="PROSITE-ProRule" id="PRU00504"/>
    </source>
</evidence>
<dbReference type="Proteomes" id="UP000683360">
    <property type="component" value="Unassembled WGS sequence"/>
</dbReference>
<dbReference type="OrthoDB" id="342730at2759"/>
<accession>A0A8S3QLQ5</accession>
<keyword evidence="7" id="KW-1185">Reference proteome</keyword>
<dbReference type="InterPro" id="IPR010620">
    <property type="entry name" value="SBBP_repeat"/>
</dbReference>
<dbReference type="InterPro" id="IPR011042">
    <property type="entry name" value="6-blade_b-propeller_TolB-like"/>
</dbReference>
<dbReference type="InterPro" id="IPR050952">
    <property type="entry name" value="TRIM-NHL_E3_ligases"/>
</dbReference>
<dbReference type="Pfam" id="PF06739">
    <property type="entry name" value="SBBP"/>
    <property type="match status" value="1"/>
</dbReference>
<dbReference type="GO" id="GO:0000209">
    <property type="term" value="P:protein polyubiquitination"/>
    <property type="evidence" value="ECO:0007669"/>
    <property type="project" value="TreeGrafter"/>
</dbReference>
<dbReference type="PROSITE" id="PS50119">
    <property type="entry name" value="ZF_BBOX"/>
    <property type="match status" value="1"/>
</dbReference>
<dbReference type="InterPro" id="IPR001258">
    <property type="entry name" value="NHL_repeat"/>
</dbReference>
<evidence type="ECO:0000256" key="2">
    <source>
        <dbReference type="PROSITE-ProRule" id="PRU00024"/>
    </source>
</evidence>
<dbReference type="Gene3D" id="2.120.10.30">
    <property type="entry name" value="TolB, C-terminal domain"/>
    <property type="match status" value="2"/>
</dbReference>
<dbReference type="EMBL" id="CAJPWZ010000558">
    <property type="protein sequence ID" value="CAG2196458.1"/>
    <property type="molecule type" value="Genomic_DNA"/>
</dbReference>
<keyword evidence="2" id="KW-0479">Metal-binding</keyword>
<dbReference type="InterPro" id="IPR000315">
    <property type="entry name" value="Znf_B-box"/>
</dbReference>
<feature type="domain" description="B box-type" evidence="5">
    <location>
        <begin position="512"/>
        <end position="555"/>
    </location>
</feature>
<evidence type="ECO:0000256" key="4">
    <source>
        <dbReference type="SAM" id="Coils"/>
    </source>
</evidence>
<feature type="repeat" description="NHL" evidence="3">
    <location>
        <begin position="428"/>
        <end position="457"/>
    </location>
</feature>
<gene>
    <name evidence="6" type="ORF">MEDL_11283</name>
</gene>
<name>A0A8S3QLQ5_MYTED</name>
<comment type="caution">
    <text evidence="6">The sequence shown here is derived from an EMBL/GenBank/DDBJ whole genome shotgun (WGS) entry which is preliminary data.</text>
</comment>
<evidence type="ECO:0000313" key="6">
    <source>
        <dbReference type="EMBL" id="CAG2196458.1"/>
    </source>
</evidence>
<dbReference type="SUPFAM" id="SSF101898">
    <property type="entry name" value="NHL repeat"/>
    <property type="match status" value="2"/>
</dbReference>
<dbReference type="GO" id="GO:0061630">
    <property type="term" value="F:ubiquitin protein ligase activity"/>
    <property type="evidence" value="ECO:0007669"/>
    <property type="project" value="TreeGrafter"/>
</dbReference>
<organism evidence="6 7">
    <name type="scientific">Mytilus edulis</name>
    <name type="common">Blue mussel</name>
    <dbReference type="NCBI Taxonomy" id="6550"/>
    <lineage>
        <taxon>Eukaryota</taxon>
        <taxon>Metazoa</taxon>
        <taxon>Spiralia</taxon>
        <taxon>Lophotrochozoa</taxon>
        <taxon>Mollusca</taxon>
        <taxon>Bivalvia</taxon>
        <taxon>Autobranchia</taxon>
        <taxon>Pteriomorphia</taxon>
        <taxon>Mytilida</taxon>
        <taxon>Mytiloidea</taxon>
        <taxon>Mytilidae</taxon>
        <taxon>Mytilinae</taxon>
        <taxon>Mytilus</taxon>
    </lineage>
</organism>
<dbReference type="GO" id="GO:0043161">
    <property type="term" value="P:proteasome-mediated ubiquitin-dependent protein catabolic process"/>
    <property type="evidence" value="ECO:0007669"/>
    <property type="project" value="TreeGrafter"/>
</dbReference>
<dbReference type="PANTHER" id="PTHR24104">
    <property type="entry name" value="E3 UBIQUITIN-PROTEIN LIGASE NHLRC1-RELATED"/>
    <property type="match status" value="1"/>
</dbReference>
<dbReference type="GO" id="GO:0008270">
    <property type="term" value="F:zinc ion binding"/>
    <property type="evidence" value="ECO:0007669"/>
    <property type="project" value="UniProtKB-KW"/>
</dbReference>
<dbReference type="CDD" id="cd19757">
    <property type="entry name" value="Bbox1"/>
    <property type="match status" value="1"/>
</dbReference>
<proteinExistence type="predicted"/>
<dbReference type="Gene3D" id="3.30.160.60">
    <property type="entry name" value="Classic Zinc Finger"/>
    <property type="match status" value="1"/>
</dbReference>
<evidence type="ECO:0000256" key="1">
    <source>
        <dbReference type="ARBA" id="ARBA00022737"/>
    </source>
</evidence>
<sequence>MASCSTVACGVCDSQHTTTNADYWCPECDEGLCFNSNHANCVGILSLENVIQTAKTSVLLETIDQNLKDIKMNIERVVKDRTQNLVEIKKQKQKFHDEIKQVRNQINEHLDNLEQQILQDLHAAEDKIKSHIDDQLGKLTEHTEKLDLLQTNMSALKEYASDLQTFLGSKMIETEIKKHELFMQSLYKDDSLQKIDLNCKIEDKISDLMSAVTSFGSISVDASSPLVEMQSEKDKQAQIGTLNHAPPTTFSDIKMTLKRKFGFTCVTGCSLSSTGDIFLLDYSKNRLLILNESGTLKSEIPLSKNYPVDVTCIDDKTVAVSFYSSDQIQIINILTKTIDSMIKTTSNSPCLCYRDGNLFCCNTSIGIQRENVSGNCSSTLVKDATMSDWSFVTTSKDKIMYSNCTNSTVTCCSLAGQKMWEYKDQLIRNPRGIAVDKDSNVYIASSGNNSIIVLSSDGKQARKLLGRDDGIDNPFGLAFDVKKEKLLVANYNRPVFRLRLKWHHPVQFACGICEFQHTTTNTEYWCPDCDEGLCSQCLKYHNASKALRNHDVISVDNYKQLPPSIANISPYCAQHDRKFKIYYCPQHGSICCPTMIYVAEEKVKSQIEDFLRKLAEHSDKLDLLETNMSAIKEYASDLQAFLGSKMIETEIKKHEIFMQSLFEDSSLQKNDLNCKIADKISDVLTTITSFGSISVDAGSPLVEMQSEKDKQAQIGTSNHAQLTTINDIKMTLKRKLECIGITGCSFSSNGDIFLKVNVSGSYSSTLVKDETLSNWSFVKTFKDKIFYTNDSTHKVTCCSLTGEKIWEYKDQLVRNPRGISVDKDSNVYIASQANNSIFVLSSDGKQARKLLGRDDKINIPNGLAFEVKNDKLIVANYYGPSIYEFC</sequence>
<evidence type="ECO:0000259" key="5">
    <source>
        <dbReference type="PROSITE" id="PS50119"/>
    </source>
</evidence>
<protein>
    <recommendedName>
        <fullName evidence="5">B box-type domain-containing protein</fullName>
    </recommendedName>
</protein>
<reference evidence="6" key="1">
    <citation type="submission" date="2021-03" db="EMBL/GenBank/DDBJ databases">
        <authorList>
            <person name="Bekaert M."/>
        </authorList>
    </citation>
    <scope>NUCLEOTIDE SEQUENCE</scope>
</reference>
<keyword evidence="2" id="KW-0863">Zinc-finger</keyword>
<dbReference type="PANTHER" id="PTHR24104:SF25">
    <property type="entry name" value="PROTEIN LIN-41"/>
    <property type="match status" value="1"/>
</dbReference>
<feature type="coiled-coil region" evidence="4">
    <location>
        <begin position="60"/>
        <end position="119"/>
    </location>
</feature>
<keyword evidence="4" id="KW-0175">Coiled coil</keyword>
<keyword evidence="2" id="KW-0862">Zinc</keyword>
<dbReference type="PROSITE" id="PS51125">
    <property type="entry name" value="NHL"/>
    <property type="match status" value="1"/>
</dbReference>
<dbReference type="AlphaFoldDB" id="A0A8S3QLQ5"/>